<accession>A0A8H6H718</accession>
<keyword evidence="10" id="KW-1185">Reference proteome</keyword>
<dbReference type="InterPro" id="IPR050689">
    <property type="entry name" value="FKBP-type_PPIase"/>
</dbReference>
<evidence type="ECO:0000256" key="5">
    <source>
        <dbReference type="ARBA" id="ARBA00023235"/>
    </source>
</evidence>
<sequence>MIMGVTVERISPGDGVTFPQKGDTVTIHYVGTLVDGGKKFDSSRDRGVPFQTEIGTGKVIRGWDEGVPKLSLGEKAKLITTPEFAYGTRGFPPVIPPNAALLFEVELLAINGPPIPRGAIKGPKDPQ</sequence>
<dbReference type="GO" id="GO:0005737">
    <property type="term" value="C:cytoplasm"/>
    <property type="evidence" value="ECO:0007669"/>
    <property type="project" value="TreeGrafter"/>
</dbReference>
<reference evidence="9 10" key="1">
    <citation type="submission" date="2020-07" db="EMBL/GenBank/DDBJ databases">
        <title>Comparative genomics of pyrophilous fungi reveals a link between fire events and developmental genes.</title>
        <authorList>
            <consortium name="DOE Joint Genome Institute"/>
            <person name="Steindorff A.S."/>
            <person name="Carver A."/>
            <person name="Calhoun S."/>
            <person name="Stillman K."/>
            <person name="Liu H."/>
            <person name="Lipzen A."/>
            <person name="Pangilinan J."/>
            <person name="Labutti K."/>
            <person name="Bruns T.D."/>
            <person name="Grigoriev I.V."/>
        </authorList>
    </citation>
    <scope>NUCLEOTIDE SEQUENCE [LARGE SCALE GENOMIC DNA]</scope>
    <source>
        <strain evidence="9 10">CBS 144469</strain>
    </source>
</reference>
<evidence type="ECO:0000256" key="4">
    <source>
        <dbReference type="ARBA" id="ARBA00023110"/>
    </source>
</evidence>
<keyword evidence="5 7" id="KW-0413">Isomerase</keyword>
<name>A0A8H6H718_9AGAR</name>
<dbReference type="Pfam" id="PF00254">
    <property type="entry name" value="FKBP_C"/>
    <property type="match status" value="1"/>
</dbReference>
<evidence type="ECO:0000256" key="2">
    <source>
        <dbReference type="ARBA" id="ARBA00002388"/>
    </source>
</evidence>
<feature type="domain" description="PPIase FKBP-type" evidence="8">
    <location>
        <begin position="22"/>
        <end position="111"/>
    </location>
</feature>
<dbReference type="EC" id="5.2.1.8" evidence="3 7"/>
<dbReference type="AlphaFoldDB" id="A0A8H6H718"/>
<protein>
    <recommendedName>
        <fullName evidence="3 7">peptidylprolyl isomerase</fullName>
        <ecNumber evidence="3 7">5.2.1.8</ecNumber>
    </recommendedName>
</protein>
<dbReference type="GO" id="GO:0003755">
    <property type="term" value="F:peptidyl-prolyl cis-trans isomerase activity"/>
    <property type="evidence" value="ECO:0007669"/>
    <property type="project" value="UniProtKB-KW"/>
</dbReference>
<dbReference type="PANTHER" id="PTHR10516">
    <property type="entry name" value="PEPTIDYL-PROLYL CIS-TRANS ISOMERASE"/>
    <property type="match status" value="1"/>
</dbReference>
<dbReference type="InterPro" id="IPR001179">
    <property type="entry name" value="PPIase_FKBP_dom"/>
</dbReference>
<dbReference type="SUPFAM" id="SSF54534">
    <property type="entry name" value="FKBP-like"/>
    <property type="match status" value="1"/>
</dbReference>
<dbReference type="Proteomes" id="UP000521943">
    <property type="component" value="Unassembled WGS sequence"/>
</dbReference>
<keyword evidence="4 7" id="KW-0697">Rotamase</keyword>
<dbReference type="InterPro" id="IPR046357">
    <property type="entry name" value="PPIase_dom_sf"/>
</dbReference>
<comment type="similarity">
    <text evidence="6">Belongs to the FKBP-type PPIase family. FKBP1 subfamily.</text>
</comment>
<evidence type="ECO:0000313" key="10">
    <source>
        <dbReference type="Proteomes" id="UP000521943"/>
    </source>
</evidence>
<proteinExistence type="inferred from homology"/>
<evidence type="ECO:0000313" key="9">
    <source>
        <dbReference type="EMBL" id="KAF6741145.1"/>
    </source>
</evidence>
<comment type="caution">
    <text evidence="9">The sequence shown here is derived from an EMBL/GenBank/DDBJ whole genome shotgun (WGS) entry which is preliminary data.</text>
</comment>
<comment type="function">
    <text evidence="2">PPIases accelerate the folding of proteins. It catalyzes the cis-trans isomerization of proline imidic peptide bonds in oligopeptides.</text>
</comment>
<evidence type="ECO:0000259" key="8">
    <source>
        <dbReference type="PROSITE" id="PS50059"/>
    </source>
</evidence>
<dbReference type="EMBL" id="JACGCI010000283">
    <property type="protein sequence ID" value="KAF6741145.1"/>
    <property type="molecule type" value="Genomic_DNA"/>
</dbReference>
<organism evidence="9 10">
    <name type="scientific">Ephemerocybe angulata</name>
    <dbReference type="NCBI Taxonomy" id="980116"/>
    <lineage>
        <taxon>Eukaryota</taxon>
        <taxon>Fungi</taxon>
        <taxon>Dikarya</taxon>
        <taxon>Basidiomycota</taxon>
        <taxon>Agaricomycotina</taxon>
        <taxon>Agaricomycetes</taxon>
        <taxon>Agaricomycetidae</taxon>
        <taxon>Agaricales</taxon>
        <taxon>Agaricineae</taxon>
        <taxon>Psathyrellaceae</taxon>
        <taxon>Ephemerocybe</taxon>
    </lineage>
</organism>
<evidence type="ECO:0000256" key="3">
    <source>
        <dbReference type="ARBA" id="ARBA00013194"/>
    </source>
</evidence>
<gene>
    <name evidence="9" type="ORF">DFP72DRAFT_946525</name>
</gene>
<evidence type="ECO:0000256" key="7">
    <source>
        <dbReference type="PROSITE-ProRule" id="PRU00277"/>
    </source>
</evidence>
<dbReference type="PANTHER" id="PTHR10516:SF443">
    <property type="entry name" value="FK506-BINDING PROTEIN 59-RELATED"/>
    <property type="match status" value="1"/>
</dbReference>
<dbReference type="PROSITE" id="PS50059">
    <property type="entry name" value="FKBP_PPIASE"/>
    <property type="match status" value="1"/>
</dbReference>
<evidence type="ECO:0000256" key="6">
    <source>
        <dbReference type="ARBA" id="ARBA00038106"/>
    </source>
</evidence>
<dbReference type="FunFam" id="3.10.50.40:FF:000025">
    <property type="entry name" value="Peptidylprolyl isomerase"/>
    <property type="match status" value="1"/>
</dbReference>
<dbReference type="OrthoDB" id="1902587at2759"/>
<comment type="catalytic activity">
    <reaction evidence="1 7">
        <text>[protein]-peptidylproline (omega=180) = [protein]-peptidylproline (omega=0)</text>
        <dbReference type="Rhea" id="RHEA:16237"/>
        <dbReference type="Rhea" id="RHEA-COMP:10747"/>
        <dbReference type="Rhea" id="RHEA-COMP:10748"/>
        <dbReference type="ChEBI" id="CHEBI:83833"/>
        <dbReference type="ChEBI" id="CHEBI:83834"/>
        <dbReference type="EC" id="5.2.1.8"/>
    </reaction>
</comment>
<evidence type="ECO:0000256" key="1">
    <source>
        <dbReference type="ARBA" id="ARBA00000971"/>
    </source>
</evidence>
<dbReference type="Gene3D" id="3.10.50.40">
    <property type="match status" value="1"/>
</dbReference>